<dbReference type="AlphaFoldDB" id="A0A1R3GQY6"/>
<evidence type="ECO:0000313" key="2">
    <source>
        <dbReference type="Proteomes" id="UP000187203"/>
    </source>
</evidence>
<protein>
    <submittedName>
        <fullName evidence="1">Uncharacterized protein</fullName>
    </submittedName>
</protein>
<organism evidence="1 2">
    <name type="scientific">Corchorus olitorius</name>
    <dbReference type="NCBI Taxonomy" id="93759"/>
    <lineage>
        <taxon>Eukaryota</taxon>
        <taxon>Viridiplantae</taxon>
        <taxon>Streptophyta</taxon>
        <taxon>Embryophyta</taxon>
        <taxon>Tracheophyta</taxon>
        <taxon>Spermatophyta</taxon>
        <taxon>Magnoliopsida</taxon>
        <taxon>eudicotyledons</taxon>
        <taxon>Gunneridae</taxon>
        <taxon>Pentapetalae</taxon>
        <taxon>rosids</taxon>
        <taxon>malvids</taxon>
        <taxon>Malvales</taxon>
        <taxon>Malvaceae</taxon>
        <taxon>Grewioideae</taxon>
        <taxon>Apeibeae</taxon>
        <taxon>Corchorus</taxon>
    </lineage>
</organism>
<dbReference type="EMBL" id="AWUE01021887">
    <property type="protein sequence ID" value="OMO60466.1"/>
    <property type="molecule type" value="Genomic_DNA"/>
</dbReference>
<name>A0A1R3GQY6_9ROSI</name>
<gene>
    <name evidence="1" type="ORF">COLO4_33827</name>
</gene>
<dbReference type="Proteomes" id="UP000187203">
    <property type="component" value="Unassembled WGS sequence"/>
</dbReference>
<comment type="caution">
    <text evidence="1">The sequence shown here is derived from an EMBL/GenBank/DDBJ whole genome shotgun (WGS) entry which is preliminary data.</text>
</comment>
<reference evidence="2" key="1">
    <citation type="submission" date="2013-09" db="EMBL/GenBank/DDBJ databases">
        <title>Corchorus olitorius genome sequencing.</title>
        <authorList>
            <person name="Alam M."/>
            <person name="Haque M.S."/>
            <person name="Islam M.S."/>
            <person name="Emdad E.M."/>
            <person name="Islam M.M."/>
            <person name="Ahmed B."/>
            <person name="Halim A."/>
            <person name="Hossen Q.M.M."/>
            <person name="Hossain M.Z."/>
            <person name="Ahmed R."/>
            <person name="Khan M.M."/>
            <person name="Islam R."/>
            <person name="Rashid M.M."/>
            <person name="Khan S.A."/>
            <person name="Rahman M.S."/>
            <person name="Alam M."/>
            <person name="Yahiya A.S."/>
            <person name="Khan M.S."/>
            <person name="Azam M.S."/>
            <person name="Haque T."/>
            <person name="Lashkar M.Z.H."/>
            <person name="Akhand A.I."/>
            <person name="Morshed G."/>
            <person name="Roy S."/>
            <person name="Uddin K.S."/>
            <person name="Rabeya T."/>
            <person name="Hossain A.S."/>
            <person name="Chowdhury A."/>
            <person name="Snigdha A.R."/>
            <person name="Mortoza M.S."/>
            <person name="Matin S.A."/>
            <person name="Hoque S.M.E."/>
            <person name="Islam M.K."/>
            <person name="Roy D.K."/>
            <person name="Haider R."/>
            <person name="Moosa M.M."/>
            <person name="Elias S.M."/>
            <person name="Hasan A.M."/>
            <person name="Jahan S."/>
            <person name="Shafiuddin M."/>
            <person name="Mahmood N."/>
            <person name="Shommy N.S."/>
        </authorList>
    </citation>
    <scope>NUCLEOTIDE SEQUENCE [LARGE SCALE GENOMIC DNA]</scope>
    <source>
        <strain evidence="2">cv. O-4</strain>
    </source>
</reference>
<accession>A0A1R3GQY6</accession>
<sequence length="49" mass="5691">MKPEPKLEIRVLPTVDSPQSHLIFIYTSSLFKTHKPIPSKDYPREKPSI</sequence>
<evidence type="ECO:0000313" key="1">
    <source>
        <dbReference type="EMBL" id="OMO60466.1"/>
    </source>
</evidence>
<proteinExistence type="predicted"/>
<keyword evidence="2" id="KW-1185">Reference proteome</keyword>